<evidence type="ECO:0000313" key="2">
    <source>
        <dbReference type="EMBL" id="MFC4298660.1"/>
    </source>
</evidence>
<feature type="domain" description="Zinc finger CGNR" evidence="1">
    <location>
        <begin position="145"/>
        <end position="188"/>
    </location>
</feature>
<name>A0ABV8S0P9_9BURK</name>
<dbReference type="Proteomes" id="UP001595756">
    <property type="component" value="Unassembled WGS sequence"/>
</dbReference>
<dbReference type="PANTHER" id="PTHR35525">
    <property type="entry name" value="BLL6575 PROTEIN"/>
    <property type="match status" value="1"/>
</dbReference>
<dbReference type="InterPro" id="IPR010852">
    <property type="entry name" value="ABATE"/>
</dbReference>
<dbReference type="Pfam" id="PF07336">
    <property type="entry name" value="ABATE"/>
    <property type="match status" value="1"/>
</dbReference>
<dbReference type="SUPFAM" id="SSF160904">
    <property type="entry name" value="Jann2411-like"/>
    <property type="match status" value="1"/>
</dbReference>
<evidence type="ECO:0000259" key="1">
    <source>
        <dbReference type="Pfam" id="PF11706"/>
    </source>
</evidence>
<gene>
    <name evidence="2" type="ORF">ACFO0J_11460</name>
</gene>
<dbReference type="InterPro" id="IPR021005">
    <property type="entry name" value="Znf_CGNR"/>
</dbReference>
<proteinExistence type="predicted"/>
<evidence type="ECO:0000313" key="3">
    <source>
        <dbReference type="Proteomes" id="UP001595756"/>
    </source>
</evidence>
<keyword evidence="3" id="KW-1185">Reference proteome</keyword>
<dbReference type="Gene3D" id="1.10.3300.10">
    <property type="entry name" value="Jann2411-like domain"/>
    <property type="match status" value="1"/>
</dbReference>
<dbReference type="Pfam" id="PF11706">
    <property type="entry name" value="zf-CGNR"/>
    <property type="match status" value="1"/>
</dbReference>
<sequence>MTSNASVPLFIADHLAIDFLNARYGVGAASRECFVDDRAVLDWLKSAGVAPEGIQEAPQGLCALALELRAGAQALIDGAKAGACAPTTLVNRILEQGRRSRALEWDQATARFILVEKTRGTDAASLLEPVAAALADLLAAGSLDRVKQCEGDGCSLLFCDLTKSHRRRWCSMAVCGNRMKVAAFRARKKG</sequence>
<dbReference type="InterPro" id="IPR023286">
    <property type="entry name" value="ABATE_dom_sf"/>
</dbReference>
<comment type="caution">
    <text evidence="2">The sequence shown here is derived from an EMBL/GenBank/DDBJ whole genome shotgun (WGS) entry which is preliminary data.</text>
</comment>
<protein>
    <submittedName>
        <fullName evidence="2">CGNR zinc finger domain-containing protein</fullName>
    </submittedName>
</protein>
<dbReference type="RefSeq" id="WP_376813210.1">
    <property type="nucleotide sequence ID" value="NZ_JBHSDY010000006.1"/>
</dbReference>
<organism evidence="2 3">
    <name type="scientific">Castellaniella hirudinis</name>
    <dbReference type="NCBI Taxonomy" id="1144617"/>
    <lineage>
        <taxon>Bacteria</taxon>
        <taxon>Pseudomonadati</taxon>
        <taxon>Pseudomonadota</taxon>
        <taxon>Betaproteobacteria</taxon>
        <taxon>Burkholderiales</taxon>
        <taxon>Alcaligenaceae</taxon>
        <taxon>Castellaniella</taxon>
    </lineage>
</organism>
<reference evidence="3" key="1">
    <citation type="journal article" date="2019" name="Int. J. Syst. Evol. Microbiol.">
        <title>The Global Catalogue of Microorganisms (GCM) 10K type strain sequencing project: providing services to taxonomists for standard genome sequencing and annotation.</title>
        <authorList>
            <consortium name="The Broad Institute Genomics Platform"/>
            <consortium name="The Broad Institute Genome Sequencing Center for Infectious Disease"/>
            <person name="Wu L."/>
            <person name="Ma J."/>
        </authorList>
    </citation>
    <scope>NUCLEOTIDE SEQUENCE [LARGE SCALE GENOMIC DNA]</scope>
    <source>
        <strain evidence="3">CGMCC 1.19029</strain>
    </source>
</reference>
<dbReference type="EMBL" id="JBHSDY010000006">
    <property type="protein sequence ID" value="MFC4298660.1"/>
    <property type="molecule type" value="Genomic_DNA"/>
</dbReference>
<accession>A0ABV8S0P9</accession>
<dbReference type="PANTHER" id="PTHR35525:SF3">
    <property type="entry name" value="BLL6575 PROTEIN"/>
    <property type="match status" value="1"/>
</dbReference>